<name>A0A1G5GE57_9BACL</name>
<evidence type="ECO:0000313" key="1">
    <source>
        <dbReference type="EMBL" id="SCY49853.1"/>
    </source>
</evidence>
<dbReference type="STRING" id="582692.SAMN05720606_105233"/>
<evidence type="ECO:0000313" key="2">
    <source>
        <dbReference type="Proteomes" id="UP000198538"/>
    </source>
</evidence>
<protein>
    <submittedName>
        <fullName evidence="1">Phage tail fibre repeat-containing protein</fullName>
    </submittedName>
</protein>
<dbReference type="GO" id="GO:0046718">
    <property type="term" value="P:symbiont entry into host cell"/>
    <property type="evidence" value="ECO:0007669"/>
    <property type="project" value="InterPro"/>
</dbReference>
<dbReference type="Pfam" id="PF03406">
    <property type="entry name" value="Phage_fiber_2"/>
    <property type="match status" value="1"/>
</dbReference>
<gene>
    <name evidence="1" type="ORF">SAMN05720606_105233</name>
</gene>
<dbReference type="AlphaFoldDB" id="A0A1G5GE57"/>
<dbReference type="EMBL" id="FMVM01000005">
    <property type="protein sequence ID" value="SCY49853.1"/>
    <property type="molecule type" value="Genomic_DNA"/>
</dbReference>
<dbReference type="InterPro" id="IPR005068">
    <property type="entry name" value="Phage_lambda_Stf-r2"/>
</dbReference>
<sequence>MPQETDRLKLPLPLGNETVTRESINGIFEKIDAGVATQADLDTLREAVSKMDIPDASLTQKGKVQLSSKTDGTSETVAATEKAVRDARVAAETNAKNASLPRTGGVMTGRLIMNQWGTFSASSNGSVLYGSNCFLDGNTFKYENSHTNLGARGIYMRYTGGAGPEVYMFDTGPVATTAGTSFVPTLNRIVNMGDSLQKHRVSQDDGRATDISGQNLNNILQTGWYKGNSLSNSPSLSGGWGYVEVIRHDENWVLQKVYDLHADRFYMRRRMDSGWTPWTQDLFQSGVDAKNGIVGAINAKGGSASTSDTWAILINKVEEIKQSNYQQFSNISTGRIRAQKSSVTVPENRTITTFPAGSSLIVLGDLKITSDNVNYTFDWIPVIQLYFKDQNGVRVQLNGINGYASLPSGSASNYVYQLSLSTVYINKPLKRGQVSGNINYRYGSENNITSYNITIPENFDTNGPIELCIQLQRNIYPNYDQNISEFSQYFVVTVDTIVSV</sequence>
<organism evidence="1 2">
    <name type="scientific">Paenibacillus polysaccharolyticus</name>
    <dbReference type="NCBI Taxonomy" id="582692"/>
    <lineage>
        <taxon>Bacteria</taxon>
        <taxon>Bacillati</taxon>
        <taxon>Bacillota</taxon>
        <taxon>Bacilli</taxon>
        <taxon>Bacillales</taxon>
        <taxon>Paenibacillaceae</taxon>
        <taxon>Paenibacillus</taxon>
    </lineage>
</organism>
<proteinExistence type="predicted"/>
<accession>A0A1G5GE57</accession>
<dbReference type="Proteomes" id="UP000198538">
    <property type="component" value="Unassembled WGS sequence"/>
</dbReference>
<dbReference type="CDD" id="cd19958">
    <property type="entry name" value="pyocin_knob"/>
    <property type="match status" value="1"/>
</dbReference>
<dbReference type="GO" id="GO:0019062">
    <property type="term" value="P:virion attachment to host cell"/>
    <property type="evidence" value="ECO:0007669"/>
    <property type="project" value="InterPro"/>
</dbReference>
<reference evidence="2" key="1">
    <citation type="submission" date="2016-10" db="EMBL/GenBank/DDBJ databases">
        <authorList>
            <person name="Varghese N."/>
            <person name="Submissions S."/>
        </authorList>
    </citation>
    <scope>NUCLEOTIDE SEQUENCE [LARGE SCALE GENOMIC DNA]</scope>
    <source>
        <strain evidence="2">BL9</strain>
    </source>
</reference>
<dbReference type="RefSeq" id="WP_090918325.1">
    <property type="nucleotide sequence ID" value="NZ_FMVM01000005.1"/>
</dbReference>
<keyword evidence="2" id="KW-1185">Reference proteome</keyword>